<dbReference type="Pfam" id="PF00176">
    <property type="entry name" value="SNF2-rel_dom"/>
    <property type="match status" value="1"/>
</dbReference>
<dbReference type="InterPro" id="IPR049730">
    <property type="entry name" value="SNF2/RAD54-like_C"/>
</dbReference>
<dbReference type="Pfam" id="PF14619">
    <property type="entry name" value="SnAC"/>
    <property type="match status" value="1"/>
</dbReference>
<feature type="region of interest" description="Disordered" evidence="4">
    <location>
        <begin position="684"/>
        <end position="978"/>
    </location>
</feature>
<evidence type="ECO:0000256" key="1">
    <source>
        <dbReference type="ARBA" id="ARBA00004123"/>
    </source>
</evidence>
<feature type="compositionally biased region" description="Basic and acidic residues" evidence="4">
    <location>
        <begin position="2356"/>
        <end position="2367"/>
    </location>
</feature>
<feature type="region of interest" description="Disordered" evidence="4">
    <location>
        <begin position="2114"/>
        <end position="2146"/>
    </location>
</feature>
<evidence type="ECO:0000256" key="2">
    <source>
        <dbReference type="ARBA" id="ARBA00022801"/>
    </source>
</evidence>
<evidence type="ECO:0000256" key="4">
    <source>
        <dbReference type="SAM" id="MobiDB-lite"/>
    </source>
</evidence>
<dbReference type="InterPro" id="IPR027417">
    <property type="entry name" value="P-loop_NTPase"/>
</dbReference>
<feature type="compositionally biased region" description="Basic and acidic residues" evidence="4">
    <location>
        <begin position="1469"/>
        <end position="1479"/>
    </location>
</feature>
<dbReference type="PANTHER" id="PTHR10799">
    <property type="entry name" value="SNF2/RAD54 HELICASE FAMILY"/>
    <property type="match status" value="1"/>
</dbReference>
<feature type="region of interest" description="Disordered" evidence="4">
    <location>
        <begin position="1459"/>
        <end position="1526"/>
    </location>
</feature>
<feature type="compositionally biased region" description="Pro residues" evidence="4">
    <location>
        <begin position="584"/>
        <end position="597"/>
    </location>
</feature>
<dbReference type="PROSITE" id="PS51192">
    <property type="entry name" value="HELICASE_ATP_BIND_1"/>
    <property type="match status" value="1"/>
</dbReference>
<comment type="subcellular location">
    <subcellularLocation>
        <location evidence="1">Nucleus</location>
    </subcellularLocation>
</comment>
<feature type="region of interest" description="Disordered" evidence="4">
    <location>
        <begin position="2418"/>
        <end position="2442"/>
    </location>
</feature>
<evidence type="ECO:0000256" key="3">
    <source>
        <dbReference type="ARBA" id="ARBA00023242"/>
    </source>
</evidence>
<feature type="region of interest" description="Disordered" evidence="4">
    <location>
        <begin position="1956"/>
        <end position="2035"/>
    </location>
</feature>
<feature type="domain" description="Helicase ATP-binding" evidence="5">
    <location>
        <begin position="1"/>
        <end position="102"/>
    </location>
</feature>
<dbReference type="InterPro" id="IPR038718">
    <property type="entry name" value="SNF2-like_sf"/>
</dbReference>
<feature type="region of interest" description="Disordered" evidence="4">
    <location>
        <begin position="1431"/>
        <end position="1450"/>
    </location>
</feature>
<feature type="region of interest" description="Disordered" evidence="4">
    <location>
        <begin position="1185"/>
        <end position="1331"/>
    </location>
</feature>
<feature type="compositionally biased region" description="Polar residues" evidence="4">
    <location>
        <begin position="781"/>
        <end position="795"/>
    </location>
</feature>
<dbReference type="SUPFAM" id="SSF52540">
    <property type="entry name" value="P-loop containing nucleoside triphosphate hydrolases"/>
    <property type="match status" value="2"/>
</dbReference>
<protein>
    <submittedName>
        <fullName evidence="7">Uncharacterized protein</fullName>
    </submittedName>
</protein>
<dbReference type="CDD" id="cd18793">
    <property type="entry name" value="SF2_C_SNF"/>
    <property type="match status" value="1"/>
</dbReference>
<feature type="compositionally biased region" description="Polar residues" evidence="4">
    <location>
        <begin position="1506"/>
        <end position="1526"/>
    </location>
</feature>
<evidence type="ECO:0000313" key="7">
    <source>
        <dbReference type="EMBL" id="KDO75011.1"/>
    </source>
</evidence>
<proteinExistence type="predicted"/>
<feature type="compositionally biased region" description="Polar residues" evidence="4">
    <location>
        <begin position="1486"/>
        <end position="1499"/>
    </location>
</feature>
<sequence length="2442" mass="260362">MLFVQCVMAVLLYSREKIVHQKFNVLLTTYEYLMNKHDRPKLSKIQWHYIIIDEGHRIKNASCKLNADLKHYQSSHRLLLTGTPLQNNLEELWALLNFLLPNIFNSSEDFSQWFNKPFESNGDNSPDEALLSEEENLLIINRLHQVLRPFVLRRLKHKVENELPEKIERLVRCEASAYQKLLMKRVEENLGSIGNSKGRSVHNSVMELRNICNHPYLSQLHAEEVDTLIPKHYLPPIVRLCGKLEMLDRLLPKLKATDHRVLFFSTMTRLLDVMEDYLTFKQYRYLRLDGHTSGGDRGALIDKFNQQDSPFFIFLLSIRAGGVGVNLQAADTVIIFDTDWNPQVDLQAQARAHRIGQKRDVLVLRFETVQTVEEQVRASAEHKLGVANQSITAGFFDNNTSAEDRREYLESLLRECKKEEAAPVLDDDALNDLLARSESEIDVFESVDKQRREEEMATWRKLIRGLGTDGEPLPPLPSRLVTDDDLKALYEAMKIYDAPKTGVSPNVGVKRKGEHLGALDTQHYGRGKRAREVRSYEEQWTEEEFEKMCQAESSDSPKLKEEGLEKSLPTVVSSSAPAVYSTEPPAPLLPPPPPSLDPPQLQQSKEVTPPSKRGRGRPRRADKSPVPVVLPAPSGTVKVEKDAMTGQSTSASASLPGSTTVSGVSGSAQHVMVGIAPSSQPTTAFVPVAPGSQSASACPSTPMQPKGRGRRIQSGEQVPRRRGKKIGLVLPAASDDIPSPGPDPKTNEQPQSESLNPSGGESTATDGNVSSIPTAPVPDSVSPSAVKGQSGTIDPSSAVAALNSELNTNLATAPPVPQPSPQFSSVSMQTKGQSRKTQSGGVTPRRRGKRQALGSPPISDVSAGPESKSNLQSENNSGGLRLSKSVSMGKQDALSQELSNKIQVQPCGVATSADVAGPDQKPAEQSVRVVQSNQPINLPATHDSSSQPSGSTPAQVPSMDLGNVASDTKEVLSENSSSKGGVIPILALSNMKAVERVNIQSFEEKACTNASKSKATLPALDSITEPYTGSTNTEGISNTIHHVPGAVAARTPSISTSAPAASLSIPPQASVSVPVKRHGRKTPTTGEAPRRRGKKQGSGPSIPDGSAVFDAKLNQHSQNKSRDSFGSKTISLRSKQETADVNDVARVMKEIFSETCSSKAKTGDSSLNEGKDASIRALSSSSAIAEVAKKQSSDDKTCSVTPTVETPPPGFNSPNENPGELTGTKNDASVRGDHTPVSGHTLASKTEALKPENKAQAGRIENIANSSPDDKSLPMVPNLETAPPGFDIPIEKHNEQSRNQNNPEVKGEETPVSSEAPASTEAFEQEKVTNTSSFVNLADLSSDDKTCSVTPAMETAPGFDIPIEKGVEQSGTEIDAKVKWKNTPLPGEAIVAGIEVFKPENKTDGDSVEKLEDTVDDHSLVKELIHRSPDHSDMVIGNVPGNTSEDSSKMPLETPLIMKSTEGPSVSMKADDVADHSRETPILSGSPINSGTECSTVSVKTDVGNHPQNVEPTSASPERSGPQNSAVGFCDKSEIPSMEAEVAKCPSDAIVNNLLETPLDIKSIGGPIVSMKAADVADADHPLETAVELGSPVNSCTVEPSAEAAERSSETIAERSLDNPLSIEGIGLSVSAKTDDVADHPVEPPGCDKSDIASMEAEAAVSSSETIVESQVLTKALDVGIALDKTEIATSCDTASLDDSHDNGNVEVLCGGTGDKKADCKMEPDCLVASDSVNMELVPRDFGVGRRDGDIEIFNMEGGPSNALLSSSKDIIAESAKADVVLDEHGKVQLLPGADNPEGGVIVPEHKSENMGEKDDISSEHAFGSSLVLQDKASEAEIGDRIDEPQVDGFSPRSMSGVVDELVDEAGDHMGVSHSPVHVVEREKSEELGLPSLSSATKEEKIDGSLDKDPDSNLVVLEDSKGSIGDQMDCCQSGVVVPENLSDFCQPSSSLAPWEAKIDGSSEKDPVSSQSVLEGSKETVAEAGDQMDISIMPEKLPEHLDIPASLATPEEKTEGSEKDPDSSFAAQEDPKESVVEAGDQMGVSLGGATVMEKSSEDLATPPLSLANEEEMIEGFDNDPTGISMAVMDSKECAAEAADQMCVSEGCVVVTEKLSEDLGLNSSSSETKEKKIEGSSEKDPVNSSVTVEDSKGFEAEACDQLHVLRGGGVVAETVQEEEKTELSCEKQPIGSSVDDESKGPEVEPCVQMDVRGDGIVPETVPEELGLPSSPMVVEEEKIEGLSEEEPSASSIPRGESKGPDAEANNIIDAEGGGNMRQTVPQDLGLPLSSSDVEEEKIEGFSKPVGSEKESIASAVPLDESKGPDAEVSSQTAIEGGGVVSIPVPEEADGPASFLAAEEEKNECSDKEPVGSSVSQIESKEPEAKAFEPMDVVDGAVALENTSEGMGGPSPPLVIAEDKTENEIEEDPVVNSVAVEESKGSEAD</sequence>
<dbReference type="InterPro" id="IPR029295">
    <property type="entry name" value="SnAC"/>
</dbReference>
<reference evidence="7 8" key="1">
    <citation type="submission" date="2014-04" db="EMBL/GenBank/DDBJ databases">
        <authorList>
            <consortium name="International Citrus Genome Consortium"/>
            <person name="Gmitter F."/>
            <person name="Chen C."/>
            <person name="Farmerie W."/>
            <person name="Harkins T."/>
            <person name="Desany B."/>
            <person name="Mohiuddin M."/>
            <person name="Kodira C."/>
            <person name="Borodovsky M."/>
            <person name="Lomsadze A."/>
            <person name="Burns P."/>
            <person name="Jenkins J."/>
            <person name="Prochnik S."/>
            <person name="Shu S."/>
            <person name="Chapman J."/>
            <person name="Pitluck S."/>
            <person name="Schmutz J."/>
            <person name="Rokhsar D."/>
        </authorList>
    </citation>
    <scope>NUCLEOTIDE SEQUENCE</scope>
</reference>
<feature type="compositionally biased region" description="Polar residues" evidence="4">
    <location>
        <begin position="645"/>
        <end position="656"/>
    </location>
</feature>
<evidence type="ECO:0000259" key="6">
    <source>
        <dbReference type="PROSITE" id="PS51194"/>
    </source>
</evidence>
<dbReference type="GO" id="GO:0005524">
    <property type="term" value="F:ATP binding"/>
    <property type="evidence" value="ECO:0007669"/>
    <property type="project" value="InterPro"/>
</dbReference>
<dbReference type="InterPro" id="IPR000330">
    <property type="entry name" value="SNF2_N"/>
</dbReference>
<feature type="compositionally biased region" description="Basic and acidic residues" evidence="4">
    <location>
        <begin position="2009"/>
        <end position="2021"/>
    </location>
</feature>
<evidence type="ECO:0000259" key="5">
    <source>
        <dbReference type="PROSITE" id="PS51192"/>
    </source>
</evidence>
<feature type="region of interest" description="Disordered" evidence="4">
    <location>
        <begin position="1057"/>
        <end position="1140"/>
    </location>
</feature>
<feature type="compositionally biased region" description="Basic and acidic residues" evidence="4">
    <location>
        <begin position="555"/>
        <end position="565"/>
    </location>
</feature>
<feature type="compositionally biased region" description="Basic and acidic residues" evidence="4">
    <location>
        <begin position="1956"/>
        <end position="1966"/>
    </location>
</feature>
<dbReference type="Gene3D" id="3.40.50.10810">
    <property type="entry name" value="Tandem AAA-ATPase domain"/>
    <property type="match status" value="1"/>
</dbReference>
<keyword evidence="2" id="KW-0378">Hydrolase</keyword>
<dbReference type="Proteomes" id="UP000027120">
    <property type="component" value="Unassembled WGS sequence"/>
</dbReference>
<dbReference type="InterPro" id="IPR001650">
    <property type="entry name" value="Helicase_C-like"/>
</dbReference>
<feature type="compositionally biased region" description="Basic and acidic residues" evidence="4">
    <location>
        <begin position="2125"/>
        <end position="2139"/>
    </location>
</feature>
<dbReference type="Pfam" id="PF00271">
    <property type="entry name" value="Helicase_C"/>
    <property type="match status" value="1"/>
</dbReference>
<dbReference type="GO" id="GO:0042393">
    <property type="term" value="F:histone binding"/>
    <property type="evidence" value="ECO:0007669"/>
    <property type="project" value="InterPro"/>
</dbReference>
<accession>A0A067GI43</accession>
<dbReference type="PROSITE" id="PS51194">
    <property type="entry name" value="HELICASE_CTER"/>
    <property type="match status" value="1"/>
</dbReference>
<gene>
    <name evidence="7" type="ORF">CISIN_1g000017mg</name>
</gene>
<feature type="compositionally biased region" description="Polar residues" evidence="4">
    <location>
        <begin position="867"/>
        <end position="903"/>
    </location>
</feature>
<organism evidence="7 8">
    <name type="scientific">Citrus sinensis</name>
    <name type="common">Sweet orange</name>
    <name type="synonym">Citrus aurantium var. sinensis</name>
    <dbReference type="NCBI Taxonomy" id="2711"/>
    <lineage>
        <taxon>Eukaryota</taxon>
        <taxon>Viridiplantae</taxon>
        <taxon>Streptophyta</taxon>
        <taxon>Embryophyta</taxon>
        <taxon>Tracheophyta</taxon>
        <taxon>Spermatophyta</taxon>
        <taxon>Magnoliopsida</taxon>
        <taxon>eudicotyledons</taxon>
        <taxon>Gunneridae</taxon>
        <taxon>Pentapetalae</taxon>
        <taxon>rosids</taxon>
        <taxon>malvids</taxon>
        <taxon>Sapindales</taxon>
        <taxon>Rutaceae</taxon>
        <taxon>Aurantioideae</taxon>
        <taxon>Citrus</taxon>
    </lineage>
</organism>
<dbReference type="SMART" id="SM00490">
    <property type="entry name" value="HELICc"/>
    <property type="match status" value="1"/>
</dbReference>
<feature type="region of interest" description="Disordered" evidence="4">
    <location>
        <begin position="1882"/>
        <end position="1913"/>
    </location>
</feature>
<feature type="region of interest" description="Disordered" evidence="4">
    <location>
        <begin position="547"/>
        <end position="664"/>
    </location>
</feature>
<feature type="compositionally biased region" description="Polar residues" evidence="4">
    <location>
        <begin position="747"/>
        <end position="773"/>
    </location>
</feature>
<feature type="region of interest" description="Disordered" evidence="4">
    <location>
        <begin position="2173"/>
        <end position="2329"/>
    </location>
</feature>
<feature type="compositionally biased region" description="Basic and acidic residues" evidence="4">
    <location>
        <begin position="1187"/>
        <end position="1197"/>
    </location>
</feature>
<dbReference type="GO" id="GO:0005634">
    <property type="term" value="C:nucleus"/>
    <property type="evidence" value="ECO:0007669"/>
    <property type="project" value="UniProtKB-SubCell"/>
</dbReference>
<feature type="compositionally biased region" description="Polar residues" evidence="4">
    <location>
        <begin position="828"/>
        <end position="841"/>
    </location>
</feature>
<dbReference type="GO" id="GO:0016787">
    <property type="term" value="F:hydrolase activity"/>
    <property type="evidence" value="ECO:0007669"/>
    <property type="project" value="UniProtKB-KW"/>
</dbReference>
<feature type="compositionally biased region" description="Low complexity" evidence="4">
    <location>
        <begin position="1057"/>
        <end position="1070"/>
    </location>
</feature>
<feature type="domain" description="Helicase C-terminal" evidence="6">
    <location>
        <begin position="246"/>
        <end position="392"/>
    </location>
</feature>
<feature type="compositionally biased region" description="Basic and acidic residues" evidence="4">
    <location>
        <begin position="1897"/>
        <end position="1911"/>
    </location>
</feature>
<dbReference type="FunFam" id="3.40.50.300:FF:000871">
    <property type="entry name" value="Chromatin structure-remodeling complex protein SYD"/>
    <property type="match status" value="1"/>
</dbReference>
<keyword evidence="3" id="KW-0539">Nucleus</keyword>
<dbReference type="SMART" id="SM01314">
    <property type="entry name" value="SnAC"/>
    <property type="match status" value="1"/>
</dbReference>
<dbReference type="EMBL" id="KK784883">
    <property type="protein sequence ID" value="KDO75011.1"/>
    <property type="molecule type" value="Genomic_DNA"/>
</dbReference>
<feature type="region of interest" description="Disordered" evidence="4">
    <location>
        <begin position="2355"/>
        <end position="2384"/>
    </location>
</feature>
<name>A0A067GI43_CITSI</name>
<feature type="compositionally biased region" description="Polar residues" evidence="4">
    <location>
        <begin position="691"/>
        <end position="703"/>
    </location>
</feature>
<dbReference type="InterPro" id="IPR014001">
    <property type="entry name" value="Helicase_ATP-bd"/>
</dbReference>
<feature type="compositionally biased region" description="Polar residues" evidence="4">
    <location>
        <begin position="928"/>
        <end position="955"/>
    </location>
</feature>
<evidence type="ECO:0000313" key="8">
    <source>
        <dbReference type="Proteomes" id="UP000027120"/>
    </source>
</evidence>
<dbReference type="Gene3D" id="3.40.50.300">
    <property type="entry name" value="P-loop containing nucleotide triphosphate hydrolases"/>
    <property type="match status" value="1"/>
</dbReference>
<keyword evidence="8" id="KW-1185">Reference proteome</keyword>